<protein>
    <submittedName>
        <fullName evidence="3">Glycosyltransferase 61 family protein</fullName>
    </submittedName>
</protein>
<dbReference type="PROSITE" id="PS50005">
    <property type="entry name" value="TPR"/>
    <property type="match status" value="2"/>
</dbReference>
<dbReference type="PANTHER" id="PTHR37909">
    <property type="entry name" value="S-ADENOSYL-L-METHIONINE-DEPENDENT METHYLTRANSFERASES SUPERFAMILY PROTEIN"/>
    <property type="match status" value="1"/>
</dbReference>
<keyword evidence="4" id="KW-1185">Reference proteome</keyword>
<dbReference type="SUPFAM" id="SSF53335">
    <property type="entry name" value="S-adenosyl-L-methionine-dependent methyltransferases"/>
    <property type="match status" value="1"/>
</dbReference>
<dbReference type="InterPro" id="IPR049625">
    <property type="entry name" value="Glyco_transf_61_cat"/>
</dbReference>
<dbReference type="InterPro" id="IPR029063">
    <property type="entry name" value="SAM-dependent_MTases_sf"/>
</dbReference>
<proteinExistence type="predicted"/>
<dbReference type="Gene3D" id="3.40.50.150">
    <property type="entry name" value="Vaccinia Virus protein VP39"/>
    <property type="match status" value="1"/>
</dbReference>
<dbReference type="InterPro" id="IPR011990">
    <property type="entry name" value="TPR-like_helical_dom_sf"/>
</dbReference>
<evidence type="ECO:0000259" key="2">
    <source>
        <dbReference type="Pfam" id="PF04577"/>
    </source>
</evidence>
<dbReference type="SUPFAM" id="SSF48452">
    <property type="entry name" value="TPR-like"/>
    <property type="match status" value="1"/>
</dbReference>
<gene>
    <name evidence="3" type="ORF">AAEJ74_06165</name>
</gene>
<reference evidence="3 4" key="1">
    <citation type="journal article" date="2024" name="Front. Microbiol.">
        <title>Transcriptomic insights into the dominance of two phototrophs throughout the water column of a tropical hypersaline-alkaline crater lake (Dziani Dzaha, Mayotte).</title>
        <authorList>
            <person name="Duperron S."/>
            <person name="Halary S."/>
            <person name="Bouly J.-P."/>
            <person name="Roussel T."/>
            <person name="Hugoni M."/>
            <person name="Bruto M."/>
            <person name="Oger P."/>
            <person name="Duval C."/>
            <person name="Woo A."/>
            <person name="Jezequiel D."/>
            <person name="Ader M."/>
            <person name="Leboulanger C."/>
            <person name="Agogue H."/>
            <person name="Grossi V."/>
            <person name="Trousselier M."/>
            <person name="Bernard C."/>
        </authorList>
    </citation>
    <scope>NUCLEOTIDE SEQUENCE [LARGE SCALE GENOMIC DNA]</scope>
    <source>
        <strain evidence="3 4">PMC 851.14</strain>
    </source>
</reference>
<accession>A0ABU9EH81</accession>
<dbReference type="Pfam" id="PF13578">
    <property type="entry name" value="Methyltransf_24"/>
    <property type="match status" value="1"/>
</dbReference>
<dbReference type="Pfam" id="PF13414">
    <property type="entry name" value="TPR_11"/>
    <property type="match status" value="1"/>
</dbReference>
<keyword evidence="1" id="KW-0802">TPR repeat</keyword>
<organism evidence="3 4">
    <name type="scientific">Limnospira fusiformis PMC 851.14</name>
    <dbReference type="NCBI Taxonomy" id="2219512"/>
    <lineage>
        <taxon>Bacteria</taxon>
        <taxon>Bacillati</taxon>
        <taxon>Cyanobacteriota</taxon>
        <taxon>Cyanophyceae</taxon>
        <taxon>Oscillatoriophycideae</taxon>
        <taxon>Oscillatoriales</taxon>
        <taxon>Sirenicapillariaceae</taxon>
        <taxon>Limnospira</taxon>
    </lineage>
</organism>
<evidence type="ECO:0000256" key="1">
    <source>
        <dbReference type="PROSITE-ProRule" id="PRU00339"/>
    </source>
</evidence>
<evidence type="ECO:0000313" key="4">
    <source>
        <dbReference type="Proteomes" id="UP001387447"/>
    </source>
</evidence>
<evidence type="ECO:0000313" key="3">
    <source>
        <dbReference type="EMBL" id="MEK9511292.1"/>
    </source>
</evidence>
<feature type="repeat" description="TPR" evidence="1">
    <location>
        <begin position="59"/>
        <end position="92"/>
    </location>
</feature>
<feature type="repeat" description="TPR" evidence="1">
    <location>
        <begin position="25"/>
        <end position="58"/>
    </location>
</feature>
<feature type="domain" description="Glycosyltransferase 61 catalytic" evidence="2">
    <location>
        <begin position="496"/>
        <end position="672"/>
    </location>
</feature>
<dbReference type="PANTHER" id="PTHR37909:SF1">
    <property type="entry name" value="S-ADENOSYL-L-METHIONINE-DEPENDENT METHYLTRANSFERASES SUPERFAMILY PROTEIN"/>
    <property type="match status" value="1"/>
</dbReference>
<dbReference type="SMART" id="SM00028">
    <property type="entry name" value="TPR"/>
    <property type="match status" value="2"/>
</dbReference>
<dbReference type="Pfam" id="PF04577">
    <property type="entry name" value="Glyco_transf_61"/>
    <property type="match status" value="1"/>
</dbReference>
<name>A0ABU9EH81_LIMFS</name>
<dbReference type="Gene3D" id="1.25.40.10">
    <property type="entry name" value="Tetratricopeptide repeat domain"/>
    <property type="match status" value="1"/>
</dbReference>
<dbReference type="InterPro" id="IPR019734">
    <property type="entry name" value="TPR_rpt"/>
</dbReference>
<comment type="caution">
    <text evidence="3">The sequence shown here is derived from an EMBL/GenBank/DDBJ whole genome shotgun (WGS) entry which is preliminary data.</text>
</comment>
<sequence>MTDFYGCGTMGEGFGIALFWGVSELVSDLVRGNQLLRSGKLEEAVDAFQKAIALHPHFHWSYYKLGQALEKLGHMEEARVAYQKATDLNPSLDKFAPELESVNSIENSDINSSERLAKKIYGQLPTSTFSSLLPVDNQSFLSDVDCFRILIETIKPQIIIEVGSWKGHSAILMAQNLRDLNLNSSRVLCVDTWLGSLEHWEKEVWRNQLYLKHGYPSLYERFLSNVIRSGLKDYIIPFPMVSATAAAFFDRNEIKADLIYIDAAHDYESVTNDLHNFYPLLSQGGIIFGDDFPHPPTGNAIRDFAISKNLGIITQGRKCILLRNDQLSKFANHKSLNLVLEPQSINKNKIKLSPMAIDSSEIVIAENENLLFAAEEEKVYIYKPNSDENVTNFGVDNIIQKACFDSSVKTSKFQSIIYTPKPVYLARFPWALVLPSSPSLVISRMKKYWQDSLYLVNWQALSDQSDKGILMLTEDIKPRIINEPTILLAAGFAYNYYHWHTQLLPVAYYLKTKINSGKFRVISHDLNNWQKRSLQLLGIDLSALEPVGNETLLCRSLVYSSYLSGIAFVLPPQIKKVFDSVKDYYWENVKNPIKDLPELIFISREDQPSRRKLLNEYEVFSALEKLGFVKVTPGRLSYEQQIQTFANAKVIVSPHGAGLTNIVFASSNCTVIEIFPENYINICYWRLSQVLNHKYAYIVAEVDEAQKHLHHSKTECSVSVDAVVNAVSHVLV</sequence>
<dbReference type="Proteomes" id="UP001387447">
    <property type="component" value="Unassembled WGS sequence"/>
</dbReference>
<dbReference type="EMBL" id="JBBWYZ010000005">
    <property type="protein sequence ID" value="MEK9511292.1"/>
    <property type="molecule type" value="Genomic_DNA"/>
</dbReference>